<organism evidence="1 2">
    <name type="scientific">Serratia ureilytica</name>
    <dbReference type="NCBI Taxonomy" id="300181"/>
    <lineage>
        <taxon>Bacteria</taxon>
        <taxon>Pseudomonadati</taxon>
        <taxon>Pseudomonadota</taxon>
        <taxon>Gammaproteobacteria</taxon>
        <taxon>Enterobacterales</taxon>
        <taxon>Yersiniaceae</taxon>
        <taxon>Serratia</taxon>
    </lineage>
</organism>
<evidence type="ECO:0000313" key="2">
    <source>
        <dbReference type="Proteomes" id="UP000321307"/>
    </source>
</evidence>
<dbReference type="EMBL" id="VOUP01000054">
    <property type="protein sequence ID" value="TXE22590.1"/>
    <property type="molecule type" value="Genomic_DNA"/>
</dbReference>
<accession>A0A9X9BZ20</accession>
<gene>
    <name evidence="1" type="ORF">FOT63_25335</name>
</gene>
<sequence>MDNKLSELSKPVFEIEVSGGHWLNCTSGKLTPDAGADFSDWPDGVNRLYSQEYVSALLADNEYMRWRIKEIDLLFGQMLLTMQAAVIEIEHGEGPNAAMAWIVNKLAGPGEFAPDSEKDAQAYFNRESEKIDVEYSKCMDFFESRRKAMKEQSNG</sequence>
<evidence type="ECO:0000313" key="1">
    <source>
        <dbReference type="EMBL" id="TXE22590.1"/>
    </source>
</evidence>
<name>A0A9X9BZ20_9GAMM</name>
<comment type="caution">
    <text evidence="1">The sequence shown here is derived from an EMBL/GenBank/DDBJ whole genome shotgun (WGS) entry which is preliminary data.</text>
</comment>
<dbReference type="Proteomes" id="UP000321307">
    <property type="component" value="Unassembled WGS sequence"/>
</dbReference>
<protein>
    <submittedName>
        <fullName evidence="1">Uncharacterized protein</fullName>
    </submittedName>
</protein>
<dbReference type="RefSeq" id="WP_147839233.1">
    <property type="nucleotide sequence ID" value="NZ_VOUP01000054.1"/>
</dbReference>
<reference evidence="1 2" key="1">
    <citation type="submission" date="2019-07" db="EMBL/GenBank/DDBJ databases">
        <title>Serratia strains were isolated from fresh produce.</title>
        <authorList>
            <person name="Cho G.-S."/>
            <person name="Stein M."/>
            <person name="Lee W."/>
            <person name="Suh S.H."/>
            <person name="Franz C.M.A.P."/>
        </authorList>
    </citation>
    <scope>NUCLEOTIDE SEQUENCE [LARGE SCALE GENOMIC DNA]</scope>
    <source>
        <strain evidence="1 2">S17</strain>
    </source>
</reference>
<proteinExistence type="predicted"/>
<dbReference type="AlphaFoldDB" id="A0A9X9BZ20"/>